<protein>
    <submittedName>
        <fullName evidence="1">Uncharacterized protein</fullName>
    </submittedName>
</protein>
<accession>A0A9W8Q1R3</accession>
<proteinExistence type="predicted"/>
<dbReference type="OrthoDB" id="6499973at2759"/>
<comment type="caution">
    <text evidence="1">The sequence shown here is derived from an EMBL/GenBank/DDBJ whole genome shotgun (WGS) entry which is preliminary data.</text>
</comment>
<dbReference type="AlphaFoldDB" id="A0A9W8Q1R3"/>
<keyword evidence="2" id="KW-1185">Reference proteome</keyword>
<dbReference type="Proteomes" id="UP001152130">
    <property type="component" value="Unassembled WGS sequence"/>
</dbReference>
<gene>
    <name evidence="1" type="ORF">NW766_000873</name>
</gene>
<evidence type="ECO:0000313" key="2">
    <source>
        <dbReference type="Proteomes" id="UP001152130"/>
    </source>
</evidence>
<sequence>MADYIEEMIENCYRPDLDAKRYPGGRKNPDNLYRYRKWGYTVYRTYYGKESDGAWEMLLYSLEHQTKLALGGFGEEGVDDDGVPVDQGDVQQLRNLFTIEGLEDPLKLEGLDVQGVRDFWSAESRKMEQAVVQIPGKRRRLTTRPWETEAMADCIHDFVLLADEATLKDVANGLFVVKGVSLELLGEAGWTGGWMRIPTSYLLDLWFLLCDWPSRPENALSFSGSEEELHYWIWPGDDNRCIRTARYSEVRKFPHYNGQTYHEDLWR</sequence>
<name>A0A9W8Q1R3_9HYPO</name>
<dbReference type="EMBL" id="JAPDHF010000001">
    <property type="protein sequence ID" value="KAJ4024634.1"/>
    <property type="molecule type" value="Genomic_DNA"/>
</dbReference>
<evidence type="ECO:0000313" key="1">
    <source>
        <dbReference type="EMBL" id="KAJ4024634.1"/>
    </source>
</evidence>
<reference evidence="1" key="1">
    <citation type="submission" date="2022-10" db="EMBL/GenBank/DDBJ databases">
        <title>Fusarium specimens isolated from Avocado Roots.</title>
        <authorList>
            <person name="Stajich J."/>
            <person name="Roper C."/>
            <person name="Heimlech-Rivalta G."/>
        </authorList>
    </citation>
    <scope>NUCLEOTIDE SEQUENCE</scope>
    <source>
        <strain evidence="1">CF00143</strain>
    </source>
</reference>
<organism evidence="1 2">
    <name type="scientific">Fusarium irregulare</name>
    <dbReference type="NCBI Taxonomy" id="2494466"/>
    <lineage>
        <taxon>Eukaryota</taxon>
        <taxon>Fungi</taxon>
        <taxon>Dikarya</taxon>
        <taxon>Ascomycota</taxon>
        <taxon>Pezizomycotina</taxon>
        <taxon>Sordariomycetes</taxon>
        <taxon>Hypocreomycetidae</taxon>
        <taxon>Hypocreales</taxon>
        <taxon>Nectriaceae</taxon>
        <taxon>Fusarium</taxon>
        <taxon>Fusarium incarnatum-equiseti species complex</taxon>
    </lineage>
</organism>